<dbReference type="InterPro" id="IPR029058">
    <property type="entry name" value="AB_hydrolase_fold"/>
</dbReference>
<organism evidence="2 3">
    <name type="scientific">Streptomyces piniterrae</name>
    <dbReference type="NCBI Taxonomy" id="2571125"/>
    <lineage>
        <taxon>Bacteria</taxon>
        <taxon>Bacillati</taxon>
        <taxon>Actinomycetota</taxon>
        <taxon>Actinomycetes</taxon>
        <taxon>Kitasatosporales</taxon>
        <taxon>Streptomycetaceae</taxon>
        <taxon>Streptomyces</taxon>
    </lineage>
</organism>
<dbReference type="SUPFAM" id="SSF53474">
    <property type="entry name" value="alpha/beta-Hydrolases"/>
    <property type="match status" value="1"/>
</dbReference>
<dbReference type="EMBL" id="SUMB01000002">
    <property type="protein sequence ID" value="TJZ57568.1"/>
    <property type="molecule type" value="Genomic_DNA"/>
</dbReference>
<name>A0A4V6WHS5_9ACTN</name>
<protein>
    <submittedName>
        <fullName evidence="2">Alpha/beta hydrolase</fullName>
    </submittedName>
</protein>
<evidence type="ECO:0000259" key="1">
    <source>
        <dbReference type="Pfam" id="PF00561"/>
    </source>
</evidence>
<dbReference type="InterPro" id="IPR000073">
    <property type="entry name" value="AB_hydrolase_1"/>
</dbReference>
<gene>
    <name evidence="2" type="ORF">FCH28_08310</name>
</gene>
<dbReference type="Proteomes" id="UP000308697">
    <property type="component" value="Unassembled WGS sequence"/>
</dbReference>
<dbReference type="PANTHER" id="PTHR43798">
    <property type="entry name" value="MONOACYLGLYCEROL LIPASE"/>
    <property type="match status" value="1"/>
</dbReference>
<dbReference type="Gene3D" id="3.40.50.1820">
    <property type="entry name" value="alpha/beta hydrolase"/>
    <property type="match status" value="1"/>
</dbReference>
<sequence length="257" mass="28026">MAGQVLPHEVQGRGAERILLLHNWFGDRTSFDPLREHLDGDAYSYAFVDCRGYGEAKQTDGAYTMEEVAADALAVADHLGWDTFSVLGHSMGAKAAQLMLLEAPSRIRTLLGVSPVPASGFPLEGETWELFAGAAESPGNRRAIIDNTTGGRRSAPWLDAMVSRSVGRSSPTAFRAYLDSWSRTDFHTRVADNPIPVLLVVGVNDPALGTEAMHGTWLKWYPHAQLKELPDTGHYAPQESPQALAITIGQFLRTDAR</sequence>
<keyword evidence="2" id="KW-0378">Hydrolase</keyword>
<accession>A0A4V6WHS5</accession>
<keyword evidence="3" id="KW-1185">Reference proteome</keyword>
<comment type="caution">
    <text evidence="2">The sequence shown here is derived from an EMBL/GenBank/DDBJ whole genome shotgun (WGS) entry which is preliminary data.</text>
</comment>
<proteinExistence type="predicted"/>
<dbReference type="AlphaFoldDB" id="A0A4V6WHS5"/>
<feature type="domain" description="AB hydrolase-1" evidence="1">
    <location>
        <begin position="18"/>
        <end position="236"/>
    </location>
</feature>
<dbReference type="InterPro" id="IPR050266">
    <property type="entry name" value="AB_hydrolase_sf"/>
</dbReference>
<evidence type="ECO:0000313" key="3">
    <source>
        <dbReference type="Proteomes" id="UP000308697"/>
    </source>
</evidence>
<evidence type="ECO:0000313" key="2">
    <source>
        <dbReference type="EMBL" id="TJZ57568.1"/>
    </source>
</evidence>
<dbReference type="RefSeq" id="WP_136739186.1">
    <property type="nucleotide sequence ID" value="NZ_SUMB01000002.1"/>
</dbReference>
<dbReference type="Pfam" id="PF00561">
    <property type="entry name" value="Abhydrolase_1"/>
    <property type="match status" value="1"/>
</dbReference>
<reference evidence="2 3" key="1">
    <citation type="submission" date="2019-04" db="EMBL/GenBank/DDBJ databases">
        <title>Streptomyces piniterrae sp. nov., a heliquinomycin-producing actinomycete isolated from rhizosphere soil of Pinus yunnanensis.</title>
        <authorList>
            <person name="Zhuang X."/>
            <person name="Zhao J."/>
        </authorList>
    </citation>
    <scope>NUCLEOTIDE SEQUENCE [LARGE SCALE GENOMIC DNA]</scope>
    <source>
        <strain evidence="3">jys28</strain>
    </source>
</reference>
<dbReference type="GO" id="GO:0016787">
    <property type="term" value="F:hydrolase activity"/>
    <property type="evidence" value="ECO:0007669"/>
    <property type="project" value="UniProtKB-KW"/>
</dbReference>
<dbReference type="OrthoDB" id="9780765at2"/>